<dbReference type="AlphaFoldDB" id="A0A2D4HV33"/>
<protein>
    <submittedName>
        <fullName evidence="1">Uncharacterized protein</fullName>
    </submittedName>
</protein>
<proteinExistence type="predicted"/>
<sequence length="104" mass="11828">MRVLAIIPLSQNGPPGIWVEQILLVNYIFSDPWLTVLIDGTTLPPPFKTLNTFKYIFKFTTTVKNRSKNISFVSLLSVLENKILKKVPFPFLLLPSPKSHPYKG</sequence>
<reference evidence="1" key="1">
    <citation type="submission" date="2017-07" db="EMBL/GenBank/DDBJ databases">
        <authorList>
            <person name="Mikheyev A."/>
            <person name="Grau M."/>
        </authorList>
    </citation>
    <scope>NUCLEOTIDE SEQUENCE</scope>
    <source>
        <tissue evidence="1">Venom_gland</tissue>
    </source>
</reference>
<reference evidence="1" key="2">
    <citation type="submission" date="2017-11" db="EMBL/GenBank/DDBJ databases">
        <title>Coralsnake Venomics: Analyses of Venom Gland Transcriptomes and Proteomes of Six Brazilian Taxa.</title>
        <authorList>
            <person name="Aird S.D."/>
            <person name="Jorge da Silva N."/>
            <person name="Qiu L."/>
            <person name="Villar-Briones A."/>
            <person name="Aparecida-Saddi V."/>
            <person name="Campos-Telles M.P."/>
            <person name="Grau M."/>
            <person name="Mikheyev A.S."/>
        </authorList>
    </citation>
    <scope>NUCLEOTIDE SEQUENCE</scope>
    <source>
        <tissue evidence="1">Venom_gland</tissue>
    </source>
</reference>
<name>A0A2D4HV33_MICLE</name>
<organism evidence="1">
    <name type="scientific">Micrurus lemniscatus lemniscatus</name>
    <dbReference type="NCBI Taxonomy" id="129467"/>
    <lineage>
        <taxon>Eukaryota</taxon>
        <taxon>Metazoa</taxon>
        <taxon>Chordata</taxon>
        <taxon>Craniata</taxon>
        <taxon>Vertebrata</taxon>
        <taxon>Euteleostomi</taxon>
        <taxon>Lepidosauria</taxon>
        <taxon>Squamata</taxon>
        <taxon>Bifurcata</taxon>
        <taxon>Unidentata</taxon>
        <taxon>Episquamata</taxon>
        <taxon>Toxicofera</taxon>
        <taxon>Serpentes</taxon>
        <taxon>Colubroidea</taxon>
        <taxon>Elapidae</taxon>
        <taxon>Elapinae</taxon>
        <taxon>Micrurus</taxon>
    </lineage>
</organism>
<evidence type="ECO:0000313" key="1">
    <source>
        <dbReference type="EMBL" id="LAA75818.1"/>
    </source>
</evidence>
<accession>A0A2D4HV33</accession>
<dbReference type="EMBL" id="IACK01051937">
    <property type="protein sequence ID" value="LAA75818.1"/>
    <property type="molecule type" value="Transcribed_RNA"/>
</dbReference>